<keyword evidence="2" id="KW-0812">Transmembrane</keyword>
<dbReference type="SUPFAM" id="SSF55874">
    <property type="entry name" value="ATPase domain of HSP90 chaperone/DNA topoisomerase II/histidine kinase"/>
    <property type="match status" value="1"/>
</dbReference>
<feature type="transmembrane region" description="Helical" evidence="2">
    <location>
        <begin position="68"/>
        <end position="88"/>
    </location>
</feature>
<sequence length="727" mass="79734">MEPQMMEPATAGENQQSRNGPCRESAALGRMHSPTAASQFPMSPWTLRFKDESVETAHQETRANSPTLLCVLTICNAVFLGAYCTGIFMNCETIRANFTPLIVLNVLYQATELCFYLRFPIAGQACYGEGSDARKLFYVTVAFVGLTLWADAFPNGDEADFEDSASIAFCSHIGLLYNGNAAICIVLLPYVTHSTFTLKICISGMIASVHAISPFWLPVGIELPAICISLSIGNALGYVLEHSLRSTFREQHARLADQELLMQMKVAANMRLTHTIKGKCGTANSLAFAVISCLQGICIEQVQRALQLVHRMRFLLEEAEWWCNHRQLCVHLELGTYQTKRTACDVKARIKQLVGCNGDVDKCAFTSCSVDATVLGLAMDEAFNNAQKFRERGTKIAISMQVEEDDGQSMLHVQMDSTNRANVPLLTTEQCLRVVQCGYKKHDLSAFSDGVGLANVQQAAHAVGGRIWLNGYSTSLRENHTVFHLLIPVDGVVWRGFGDESATEDENSEALEELPVFWNDEQEDSGTRRGGAYDADQTHDPSAFNASETSNAEAISRLACPADSRSVDDFFVCLGLDDSSVCRQLHELLFSDFLEADMSRSASLGATVEEVESFVDVALGLKTTDLTHVPEGECRPVDVVLIDQHLIVEDRRCLGSEIAQTLRARGFGGVICLMSGTVTEHLHELQQQAVIDVAFSKGASPVDIATSICTLHQQDVRSHRTGLCRAS</sequence>
<evidence type="ECO:0000256" key="1">
    <source>
        <dbReference type="SAM" id="MobiDB-lite"/>
    </source>
</evidence>
<feature type="region of interest" description="Disordered" evidence="1">
    <location>
        <begin position="1"/>
        <end position="26"/>
    </location>
</feature>
<dbReference type="InterPro" id="IPR036890">
    <property type="entry name" value="HATPase_C_sf"/>
</dbReference>
<keyword evidence="2" id="KW-1133">Transmembrane helix</keyword>
<feature type="transmembrane region" description="Helical" evidence="2">
    <location>
        <begin position="94"/>
        <end position="115"/>
    </location>
</feature>
<dbReference type="EMBL" id="HBIZ01039010">
    <property type="protein sequence ID" value="CAE0772265.1"/>
    <property type="molecule type" value="Transcribed_RNA"/>
</dbReference>
<evidence type="ECO:0000313" key="3">
    <source>
        <dbReference type="EMBL" id="CAE0772265.1"/>
    </source>
</evidence>
<feature type="transmembrane region" description="Helical" evidence="2">
    <location>
        <begin position="165"/>
        <end position="188"/>
    </location>
</feature>
<feature type="region of interest" description="Disordered" evidence="1">
    <location>
        <begin position="518"/>
        <end position="547"/>
    </location>
</feature>
<proteinExistence type="predicted"/>
<organism evidence="3">
    <name type="scientific">Chrysotila carterae</name>
    <name type="common">Marine alga</name>
    <name type="synonym">Syracosphaera carterae</name>
    <dbReference type="NCBI Taxonomy" id="13221"/>
    <lineage>
        <taxon>Eukaryota</taxon>
        <taxon>Haptista</taxon>
        <taxon>Haptophyta</taxon>
        <taxon>Prymnesiophyceae</taxon>
        <taxon>Isochrysidales</taxon>
        <taxon>Isochrysidaceae</taxon>
        <taxon>Chrysotila</taxon>
    </lineage>
</organism>
<name>A0A7S4F4K2_CHRCT</name>
<gene>
    <name evidence="3" type="ORF">PCAR00345_LOCUS24877</name>
</gene>
<accession>A0A7S4F4K2</accession>
<evidence type="ECO:0008006" key="4">
    <source>
        <dbReference type="Google" id="ProtNLM"/>
    </source>
</evidence>
<feature type="transmembrane region" description="Helical" evidence="2">
    <location>
        <begin position="200"/>
        <end position="217"/>
    </location>
</feature>
<dbReference type="AlphaFoldDB" id="A0A7S4F4K2"/>
<reference evidence="3" key="1">
    <citation type="submission" date="2021-01" db="EMBL/GenBank/DDBJ databases">
        <authorList>
            <person name="Corre E."/>
            <person name="Pelletier E."/>
            <person name="Niang G."/>
            <person name="Scheremetjew M."/>
            <person name="Finn R."/>
            <person name="Kale V."/>
            <person name="Holt S."/>
            <person name="Cochrane G."/>
            <person name="Meng A."/>
            <person name="Brown T."/>
            <person name="Cohen L."/>
        </authorList>
    </citation>
    <scope>NUCLEOTIDE SEQUENCE</scope>
    <source>
        <strain evidence="3">CCMP645</strain>
    </source>
</reference>
<dbReference type="Gene3D" id="3.30.565.10">
    <property type="entry name" value="Histidine kinase-like ATPase, C-terminal domain"/>
    <property type="match status" value="1"/>
</dbReference>
<protein>
    <recommendedName>
        <fullName evidence="4">Response regulatory domain-containing protein</fullName>
    </recommendedName>
</protein>
<feature type="transmembrane region" description="Helical" evidence="2">
    <location>
        <begin position="136"/>
        <end position="153"/>
    </location>
</feature>
<evidence type="ECO:0000256" key="2">
    <source>
        <dbReference type="SAM" id="Phobius"/>
    </source>
</evidence>
<keyword evidence="2" id="KW-0472">Membrane</keyword>